<sequence length="220" mass="25132">MFFSLQAHNYDHHQPLMEQMFKLRKRVFQDTLKWDVCCSQDKEYDIYDTYGPAYVVWCSKDGQRLYGSMRLMPTTGPTLLYDTFRSTFPKTVNLVAPGIWEGTRLCIDEDVLAKDHPDLPVARAFGIMLLTVYECALAHGIKAIVANYEPRLKKIYDRAGADVLEIGRADGYGKYPVCCGTFEINHQGRENMRHALKVHEPLFSRDVPNPEFTPAFAVAA</sequence>
<keyword evidence="2 6" id="KW-0808">Transferase</keyword>
<evidence type="ECO:0000313" key="8">
    <source>
        <dbReference type="Proteomes" id="UP000436692"/>
    </source>
</evidence>
<evidence type="ECO:0000256" key="4">
    <source>
        <dbReference type="ARBA" id="ARBA00022929"/>
    </source>
</evidence>
<dbReference type="AlphaFoldDB" id="A0AAE4WHJ5"/>
<evidence type="ECO:0000256" key="5">
    <source>
        <dbReference type="PROSITE-ProRule" id="PRU00533"/>
    </source>
</evidence>
<dbReference type="PROSITE" id="PS51187">
    <property type="entry name" value="AUTOINDUCER_SYNTH_2"/>
    <property type="match status" value="1"/>
</dbReference>
<dbReference type="InterPro" id="IPR001690">
    <property type="entry name" value="Autoind_synthase"/>
</dbReference>
<dbReference type="Pfam" id="PF00765">
    <property type="entry name" value="Autoind_synth"/>
    <property type="match status" value="1"/>
</dbReference>
<dbReference type="GO" id="GO:0061579">
    <property type="term" value="F:N-acyl homoserine lactone synthase activity"/>
    <property type="evidence" value="ECO:0007669"/>
    <property type="project" value="UniProtKB-UniRule"/>
</dbReference>
<organism evidence="7 8">
    <name type="scientific">Agrobacterium vitis</name>
    <name type="common">Rhizobium vitis</name>
    <dbReference type="NCBI Taxonomy" id="373"/>
    <lineage>
        <taxon>Bacteria</taxon>
        <taxon>Pseudomonadati</taxon>
        <taxon>Pseudomonadota</taxon>
        <taxon>Alphaproteobacteria</taxon>
        <taxon>Hyphomicrobiales</taxon>
        <taxon>Rhizobiaceae</taxon>
        <taxon>Rhizobium/Agrobacterium group</taxon>
        <taxon>Agrobacterium</taxon>
    </lineage>
</organism>
<dbReference type="InterPro" id="IPR016181">
    <property type="entry name" value="Acyl_CoA_acyltransferase"/>
</dbReference>
<dbReference type="PANTHER" id="PTHR39322">
    <property type="entry name" value="ACYL-HOMOSERINE-LACTONE SYNTHASE"/>
    <property type="match status" value="1"/>
</dbReference>
<protein>
    <recommendedName>
        <fullName evidence="6">Acyl-homoserine-lactone synthase</fullName>
        <ecNumber evidence="6">2.3.1.184</ecNumber>
    </recommendedName>
    <alternativeName>
        <fullName evidence="6">Autoinducer synthesis protein</fullName>
    </alternativeName>
</protein>
<dbReference type="EC" id="2.3.1.184" evidence="6"/>
<reference evidence="7 8" key="1">
    <citation type="submission" date="2019-12" db="EMBL/GenBank/DDBJ databases">
        <title>Whole-genome sequencing of Allorhizobium vitis.</title>
        <authorList>
            <person name="Gan H.M."/>
            <person name="Szegedi E."/>
            <person name="Burr T."/>
            <person name="Savka M.A."/>
        </authorList>
    </citation>
    <scope>NUCLEOTIDE SEQUENCE [LARGE SCALE GENOMIC DNA]</scope>
    <source>
        <strain evidence="7 8">CG989</strain>
    </source>
</reference>
<dbReference type="EMBL" id="WPHM01000016">
    <property type="protein sequence ID" value="MUZ60404.1"/>
    <property type="molecule type" value="Genomic_DNA"/>
</dbReference>
<accession>A0AAE4WHJ5</accession>
<dbReference type="GO" id="GO:0009372">
    <property type="term" value="P:quorum sensing"/>
    <property type="evidence" value="ECO:0007669"/>
    <property type="project" value="UniProtKB-UniRule"/>
</dbReference>
<comment type="similarity">
    <text evidence="5 6">Belongs to the autoinducer synthase family.</text>
</comment>
<comment type="catalytic activity">
    <reaction evidence="6">
        <text>a fatty acyl-[ACP] + S-adenosyl-L-methionine = an N-acyl-L-homoserine lactone + S-methyl-5'-thioadenosine + holo-[ACP] + H(+)</text>
        <dbReference type="Rhea" id="RHEA:10096"/>
        <dbReference type="Rhea" id="RHEA-COMP:9685"/>
        <dbReference type="Rhea" id="RHEA-COMP:14125"/>
        <dbReference type="ChEBI" id="CHEBI:15378"/>
        <dbReference type="ChEBI" id="CHEBI:17509"/>
        <dbReference type="ChEBI" id="CHEBI:55474"/>
        <dbReference type="ChEBI" id="CHEBI:59789"/>
        <dbReference type="ChEBI" id="CHEBI:64479"/>
        <dbReference type="ChEBI" id="CHEBI:138651"/>
        <dbReference type="EC" id="2.3.1.184"/>
    </reaction>
</comment>
<dbReference type="PRINTS" id="PR01549">
    <property type="entry name" value="AUTOINDCRSYN"/>
</dbReference>
<proteinExistence type="inferred from homology"/>
<evidence type="ECO:0000256" key="3">
    <source>
        <dbReference type="ARBA" id="ARBA00022691"/>
    </source>
</evidence>
<evidence type="ECO:0000256" key="6">
    <source>
        <dbReference type="RuleBase" id="RU361135"/>
    </source>
</evidence>
<comment type="caution">
    <text evidence="7">The sequence shown here is derived from an EMBL/GenBank/DDBJ whole genome shotgun (WGS) entry which is preliminary data.</text>
</comment>
<evidence type="ECO:0000256" key="1">
    <source>
        <dbReference type="ARBA" id="ARBA00022654"/>
    </source>
</evidence>
<name>A0AAE4WHJ5_AGRVI</name>
<dbReference type="Gene3D" id="3.40.630.30">
    <property type="match status" value="1"/>
</dbReference>
<dbReference type="RefSeq" id="WP_156550463.1">
    <property type="nucleotide sequence ID" value="NZ_JABAEJ010000015.1"/>
</dbReference>
<gene>
    <name evidence="7" type="ORF">GOZ95_23540</name>
</gene>
<dbReference type="GO" id="GO:0007165">
    <property type="term" value="P:signal transduction"/>
    <property type="evidence" value="ECO:0007669"/>
    <property type="project" value="TreeGrafter"/>
</dbReference>
<dbReference type="Proteomes" id="UP000436692">
    <property type="component" value="Unassembled WGS sequence"/>
</dbReference>
<dbReference type="PANTHER" id="PTHR39322:SF1">
    <property type="entry name" value="ISOVALERYL-HOMOSERINE LACTONE SYNTHASE"/>
    <property type="match status" value="1"/>
</dbReference>
<keyword evidence="3 6" id="KW-0949">S-adenosyl-L-methionine</keyword>
<keyword evidence="1 5" id="KW-0673">Quorum sensing</keyword>
<keyword evidence="4 5" id="KW-0071">Autoinducer synthesis</keyword>
<dbReference type="SUPFAM" id="SSF55729">
    <property type="entry name" value="Acyl-CoA N-acyltransferases (Nat)"/>
    <property type="match status" value="1"/>
</dbReference>
<evidence type="ECO:0000313" key="7">
    <source>
        <dbReference type="EMBL" id="MUZ60404.1"/>
    </source>
</evidence>
<evidence type="ECO:0000256" key="2">
    <source>
        <dbReference type="ARBA" id="ARBA00022679"/>
    </source>
</evidence>